<comment type="caution">
    <text evidence="1">The sequence shown here is derived from an EMBL/GenBank/DDBJ whole genome shotgun (WGS) entry which is preliminary data.</text>
</comment>
<protein>
    <submittedName>
        <fullName evidence="1">Uncharacterized protein</fullName>
    </submittedName>
</protein>
<evidence type="ECO:0000313" key="1">
    <source>
        <dbReference type="EMBL" id="GAG28129.1"/>
    </source>
</evidence>
<dbReference type="EMBL" id="BARS01031181">
    <property type="protein sequence ID" value="GAG28129.1"/>
    <property type="molecule type" value="Genomic_DNA"/>
</dbReference>
<reference evidence="1" key="1">
    <citation type="journal article" date="2014" name="Front. Microbiol.">
        <title>High frequency of phylogenetically diverse reductive dehalogenase-homologous genes in deep subseafloor sedimentary metagenomes.</title>
        <authorList>
            <person name="Kawai M."/>
            <person name="Futagami T."/>
            <person name="Toyoda A."/>
            <person name="Takaki Y."/>
            <person name="Nishi S."/>
            <person name="Hori S."/>
            <person name="Arai W."/>
            <person name="Tsubouchi T."/>
            <person name="Morono Y."/>
            <person name="Uchiyama I."/>
            <person name="Ito T."/>
            <person name="Fujiyama A."/>
            <person name="Inagaki F."/>
            <person name="Takami H."/>
        </authorList>
    </citation>
    <scope>NUCLEOTIDE SEQUENCE</scope>
    <source>
        <strain evidence="1">Expedition CK06-06</strain>
    </source>
</reference>
<organism evidence="1">
    <name type="scientific">marine sediment metagenome</name>
    <dbReference type="NCBI Taxonomy" id="412755"/>
    <lineage>
        <taxon>unclassified sequences</taxon>
        <taxon>metagenomes</taxon>
        <taxon>ecological metagenomes</taxon>
    </lineage>
</organism>
<sequence length="95" mass="11093">MSSLWSRNEDHQFHQISHDTVVKEKSITVHYPHHPYYEQSLPVIEIHRNGKSPGYICRVSETVTLFIPEWVTYPESEEGSVIQKAPLISFMNLLK</sequence>
<name>X0WB29_9ZZZZ</name>
<gene>
    <name evidence="1" type="ORF">S01H1_48553</name>
</gene>
<proteinExistence type="predicted"/>
<accession>X0WB29</accession>
<dbReference type="AlphaFoldDB" id="X0WB29"/>
<feature type="non-terminal residue" evidence="1">
    <location>
        <position position="95"/>
    </location>
</feature>